<evidence type="ECO:0000256" key="3">
    <source>
        <dbReference type="PROSITE-ProRule" id="PRU00059"/>
    </source>
</evidence>
<protein>
    <submittedName>
        <fullName evidence="6">Tolloid-like protein 2</fullName>
    </submittedName>
</protein>
<comment type="caution">
    <text evidence="3">Lacks conserved residue(s) required for the propagation of feature annotation.</text>
</comment>
<accession>A0A5N5T016</accession>
<dbReference type="CDD" id="cd00041">
    <property type="entry name" value="CUB"/>
    <property type="match status" value="1"/>
</dbReference>
<keyword evidence="4" id="KW-0472">Membrane</keyword>
<dbReference type="InterPro" id="IPR000859">
    <property type="entry name" value="CUB_dom"/>
</dbReference>
<keyword evidence="2" id="KW-1015">Disulfide bond</keyword>
<keyword evidence="1" id="KW-0677">Repeat</keyword>
<dbReference type="EMBL" id="SEYY01018470">
    <property type="protein sequence ID" value="KAB7499309.1"/>
    <property type="molecule type" value="Genomic_DNA"/>
</dbReference>
<sequence length="283" mass="32203">MKVFTNSRLFNGGKSRSYSIALKSISISPGSVLSRDLFLLFISNFLMIINCNEVFSIESGVNGSIQTLGYPNPYPEKRHCKILLNGNDQHRVIVKFEDFYLYHPYGEHHKKHASSCNGLDTLHVYDGINDTAKILGEYCGGERPLPLMSSGPNLLLWLNKLYIWNGSKRIHSKILLHVQQEVEATFSNSATCKDSIPCPARRCGRFIPQEIVSEGPYFRITFRSNDRLNGLGFSASYKFVTDDQLPEWASYLKSKAVVTVNFAFSLILFWQILMITILNVQFW</sequence>
<name>A0A5N5T016_9CRUS</name>
<keyword evidence="7" id="KW-1185">Reference proteome</keyword>
<dbReference type="PANTHER" id="PTHR24251">
    <property type="entry name" value="OVOCHYMASE-RELATED"/>
    <property type="match status" value="1"/>
</dbReference>
<dbReference type="Proteomes" id="UP000326759">
    <property type="component" value="Unassembled WGS sequence"/>
</dbReference>
<dbReference type="OrthoDB" id="6369184at2759"/>
<feature type="domain" description="CUB" evidence="5">
    <location>
        <begin position="51"/>
        <end position="155"/>
    </location>
</feature>
<keyword evidence="4" id="KW-0812">Transmembrane</keyword>
<proteinExistence type="predicted"/>
<evidence type="ECO:0000313" key="6">
    <source>
        <dbReference type="EMBL" id="KAB7499309.1"/>
    </source>
</evidence>
<evidence type="ECO:0000313" key="7">
    <source>
        <dbReference type="Proteomes" id="UP000326759"/>
    </source>
</evidence>
<reference evidence="6 7" key="1">
    <citation type="journal article" date="2019" name="PLoS Biol.">
        <title>Sex chromosomes control vertical transmission of feminizing Wolbachia symbionts in an isopod.</title>
        <authorList>
            <person name="Becking T."/>
            <person name="Chebbi M.A."/>
            <person name="Giraud I."/>
            <person name="Moumen B."/>
            <person name="Laverre T."/>
            <person name="Caubet Y."/>
            <person name="Peccoud J."/>
            <person name="Gilbert C."/>
            <person name="Cordaux R."/>
        </authorList>
    </citation>
    <scope>NUCLEOTIDE SEQUENCE [LARGE SCALE GENOMIC DNA]</scope>
    <source>
        <strain evidence="6">ANa2</strain>
        <tissue evidence="6">Whole body excluding digestive tract and cuticle</tissue>
    </source>
</reference>
<organism evidence="6 7">
    <name type="scientific">Armadillidium nasatum</name>
    <dbReference type="NCBI Taxonomy" id="96803"/>
    <lineage>
        <taxon>Eukaryota</taxon>
        <taxon>Metazoa</taxon>
        <taxon>Ecdysozoa</taxon>
        <taxon>Arthropoda</taxon>
        <taxon>Crustacea</taxon>
        <taxon>Multicrustacea</taxon>
        <taxon>Malacostraca</taxon>
        <taxon>Eumalacostraca</taxon>
        <taxon>Peracarida</taxon>
        <taxon>Isopoda</taxon>
        <taxon>Oniscidea</taxon>
        <taxon>Crinocheta</taxon>
        <taxon>Armadillidiidae</taxon>
        <taxon>Armadillidium</taxon>
    </lineage>
</organism>
<evidence type="ECO:0000256" key="1">
    <source>
        <dbReference type="ARBA" id="ARBA00022737"/>
    </source>
</evidence>
<dbReference type="SMART" id="SM00042">
    <property type="entry name" value="CUB"/>
    <property type="match status" value="1"/>
</dbReference>
<evidence type="ECO:0000256" key="2">
    <source>
        <dbReference type="ARBA" id="ARBA00023157"/>
    </source>
</evidence>
<dbReference type="SUPFAM" id="SSF49854">
    <property type="entry name" value="Spermadhesin, CUB domain"/>
    <property type="match status" value="2"/>
</dbReference>
<comment type="caution">
    <text evidence="6">The sequence shown here is derived from an EMBL/GenBank/DDBJ whole genome shotgun (WGS) entry which is preliminary data.</text>
</comment>
<evidence type="ECO:0000259" key="5">
    <source>
        <dbReference type="PROSITE" id="PS01180"/>
    </source>
</evidence>
<dbReference type="Gene3D" id="2.60.120.290">
    <property type="entry name" value="Spermadhesin, CUB domain"/>
    <property type="match status" value="2"/>
</dbReference>
<dbReference type="InterPro" id="IPR035914">
    <property type="entry name" value="Sperma_CUB_dom_sf"/>
</dbReference>
<feature type="transmembrane region" description="Helical" evidence="4">
    <location>
        <begin position="256"/>
        <end position="278"/>
    </location>
</feature>
<dbReference type="PANTHER" id="PTHR24251:SF37">
    <property type="entry name" value="CUB DOMAIN-CONTAINING PROTEIN"/>
    <property type="match status" value="1"/>
</dbReference>
<dbReference type="Pfam" id="PF00431">
    <property type="entry name" value="CUB"/>
    <property type="match status" value="1"/>
</dbReference>
<dbReference type="PROSITE" id="PS01180">
    <property type="entry name" value="CUB"/>
    <property type="match status" value="1"/>
</dbReference>
<gene>
    <name evidence="6" type="primary">TLL2_0</name>
    <name evidence="6" type="ORF">Anas_07330</name>
</gene>
<keyword evidence="4" id="KW-1133">Transmembrane helix</keyword>
<dbReference type="AlphaFoldDB" id="A0A5N5T016"/>
<evidence type="ECO:0000256" key="4">
    <source>
        <dbReference type="SAM" id="Phobius"/>
    </source>
</evidence>